<evidence type="ECO:0000313" key="1">
    <source>
        <dbReference type="EMBL" id="RWS18212.1"/>
    </source>
</evidence>
<dbReference type="GO" id="GO:0033897">
    <property type="term" value="F:ribonuclease T2 activity"/>
    <property type="evidence" value="ECO:0007669"/>
    <property type="project" value="InterPro"/>
</dbReference>
<gene>
    <name evidence="1" type="ORF">B4U80_12546</name>
</gene>
<dbReference type="InterPro" id="IPR036430">
    <property type="entry name" value="RNase_T2-like_sf"/>
</dbReference>
<sequence>MYHDDQYISVMKLFDDVWFKKNGTRTIDAMRSVYRDGGILLNDINELIKKPLDYFAHAIRLYNRYSMDLWLEGVTYGRRYSSAEFYRMLGRYAPRTYKLYCSKTVGGNYYFREMLVCFERDLTTITKCAFEVIFAKRVKSEPKVWFCPRSFFIPTRAELSRVLSQLDL</sequence>
<keyword evidence="2" id="KW-1185">Reference proteome</keyword>
<dbReference type="Gene3D" id="3.90.730.10">
    <property type="entry name" value="Ribonuclease T2-like"/>
    <property type="match status" value="1"/>
</dbReference>
<dbReference type="GO" id="GO:0003723">
    <property type="term" value="F:RNA binding"/>
    <property type="evidence" value="ECO:0007669"/>
    <property type="project" value="InterPro"/>
</dbReference>
<dbReference type="Proteomes" id="UP000288716">
    <property type="component" value="Unassembled WGS sequence"/>
</dbReference>
<proteinExistence type="predicted"/>
<dbReference type="SUPFAM" id="SSF55895">
    <property type="entry name" value="Ribonuclease Rh-like"/>
    <property type="match status" value="1"/>
</dbReference>
<accession>A0A443RSG5</accession>
<name>A0A443RSG5_9ACAR</name>
<protein>
    <submittedName>
        <fullName evidence="1">Uncharacterized protein</fullName>
    </submittedName>
</protein>
<dbReference type="EMBL" id="NCKV01043715">
    <property type="protein sequence ID" value="RWS18212.1"/>
    <property type="molecule type" value="Genomic_DNA"/>
</dbReference>
<evidence type="ECO:0000313" key="2">
    <source>
        <dbReference type="Proteomes" id="UP000288716"/>
    </source>
</evidence>
<reference evidence="1 2" key="1">
    <citation type="journal article" date="2018" name="Gigascience">
        <title>Genomes of trombidid mites reveal novel predicted allergens and laterally-transferred genes associated with secondary metabolism.</title>
        <authorList>
            <person name="Dong X."/>
            <person name="Chaisiri K."/>
            <person name="Xia D."/>
            <person name="Armstrong S.D."/>
            <person name="Fang Y."/>
            <person name="Donnelly M.J."/>
            <person name="Kadowaki T."/>
            <person name="McGarry J.W."/>
            <person name="Darby A.C."/>
            <person name="Makepeace B.L."/>
        </authorList>
    </citation>
    <scope>NUCLEOTIDE SEQUENCE [LARGE SCALE GENOMIC DNA]</scope>
    <source>
        <strain evidence="1">UoL-UT</strain>
    </source>
</reference>
<dbReference type="AlphaFoldDB" id="A0A443RSG5"/>
<organism evidence="1 2">
    <name type="scientific">Leptotrombidium deliense</name>
    <dbReference type="NCBI Taxonomy" id="299467"/>
    <lineage>
        <taxon>Eukaryota</taxon>
        <taxon>Metazoa</taxon>
        <taxon>Ecdysozoa</taxon>
        <taxon>Arthropoda</taxon>
        <taxon>Chelicerata</taxon>
        <taxon>Arachnida</taxon>
        <taxon>Acari</taxon>
        <taxon>Acariformes</taxon>
        <taxon>Trombidiformes</taxon>
        <taxon>Prostigmata</taxon>
        <taxon>Anystina</taxon>
        <taxon>Parasitengona</taxon>
        <taxon>Trombiculoidea</taxon>
        <taxon>Trombiculidae</taxon>
        <taxon>Leptotrombidium</taxon>
    </lineage>
</organism>
<comment type="caution">
    <text evidence="1">The sequence shown here is derived from an EMBL/GenBank/DDBJ whole genome shotgun (WGS) entry which is preliminary data.</text>
</comment>
<dbReference type="VEuPathDB" id="VectorBase:LDEU013828"/>